<keyword evidence="1" id="KW-0472">Membrane</keyword>
<dbReference type="AlphaFoldDB" id="A0A7J5USL3"/>
<evidence type="ECO:0000313" key="3">
    <source>
        <dbReference type="Proteomes" id="UP000451860"/>
    </source>
</evidence>
<sequence>MAGEHQPYPAQQYGQPYGTPAYGPTAEKNNLGNIGLIASIVGIVGSFIPVLNIVAGFGGIVGLVLGILGLRAANAGRATNRGMSIAAIVVGAVQIVLGILVIIGLAAFLSTYETSGFESL</sequence>
<dbReference type="EMBL" id="WHJE01000010">
    <property type="protein sequence ID" value="KAE8765445.1"/>
    <property type="molecule type" value="Genomic_DNA"/>
</dbReference>
<dbReference type="Proteomes" id="UP000451860">
    <property type="component" value="Unassembled WGS sequence"/>
</dbReference>
<reference evidence="2 3" key="1">
    <citation type="submission" date="2019-10" db="EMBL/GenBank/DDBJ databases">
        <title>Georgenia wutianyii sp. nov. and Georgenia yuyongxinii sp. nov. isolated from plateau pika (Ochotona curzoniae) in the Qinghai-Tibet plateau of China.</title>
        <authorList>
            <person name="Tian Z."/>
        </authorList>
    </citation>
    <scope>NUCLEOTIDE SEQUENCE [LARGE SCALE GENOMIC DNA]</scope>
    <source>
        <strain evidence="2 3">DSM 21501</strain>
    </source>
</reference>
<feature type="transmembrane region" description="Helical" evidence="1">
    <location>
        <begin position="85"/>
        <end position="109"/>
    </location>
</feature>
<name>A0A7J5USL3_9MICO</name>
<organism evidence="2 3">
    <name type="scientific">Georgenia thermotolerans</name>
    <dbReference type="NCBI Taxonomy" id="527326"/>
    <lineage>
        <taxon>Bacteria</taxon>
        <taxon>Bacillati</taxon>
        <taxon>Actinomycetota</taxon>
        <taxon>Actinomycetes</taxon>
        <taxon>Micrococcales</taxon>
        <taxon>Bogoriellaceae</taxon>
        <taxon>Georgenia</taxon>
    </lineage>
</organism>
<keyword evidence="1" id="KW-0812">Transmembrane</keyword>
<dbReference type="RefSeq" id="WP_152201745.1">
    <property type="nucleotide sequence ID" value="NZ_VUKF01000008.1"/>
</dbReference>
<evidence type="ECO:0000256" key="1">
    <source>
        <dbReference type="SAM" id="Phobius"/>
    </source>
</evidence>
<evidence type="ECO:0008006" key="4">
    <source>
        <dbReference type="Google" id="ProtNLM"/>
    </source>
</evidence>
<keyword evidence="1" id="KW-1133">Transmembrane helix</keyword>
<evidence type="ECO:0000313" key="2">
    <source>
        <dbReference type="EMBL" id="KAE8765445.1"/>
    </source>
</evidence>
<gene>
    <name evidence="2" type="ORF">GB883_04030</name>
</gene>
<comment type="caution">
    <text evidence="2">The sequence shown here is derived from an EMBL/GenBank/DDBJ whole genome shotgun (WGS) entry which is preliminary data.</text>
</comment>
<keyword evidence="3" id="KW-1185">Reference proteome</keyword>
<feature type="transmembrane region" description="Helical" evidence="1">
    <location>
        <begin position="54"/>
        <end position="73"/>
    </location>
</feature>
<proteinExistence type="predicted"/>
<protein>
    <recommendedName>
        <fullName evidence="4">DUF4190 domain-containing protein</fullName>
    </recommendedName>
</protein>
<feature type="transmembrane region" description="Helical" evidence="1">
    <location>
        <begin position="31"/>
        <end position="48"/>
    </location>
</feature>
<accession>A0A7J5USL3</accession>